<dbReference type="InterPro" id="IPR005338">
    <property type="entry name" value="Anhydro_N_Ac-Mur_kinase"/>
</dbReference>
<comment type="function">
    <text evidence="2">Catalyzes the specific phosphorylation of 1,6-anhydro-N-acetylmuramic acid (anhMurNAc) with the simultaneous cleavage of the 1,6-anhydro ring, generating MurNAc-6-P. Is required for the utilization of anhMurNAc either imported from the medium or derived from its own cell wall murein, and thus plays a role in cell wall recycling.</text>
</comment>
<protein>
    <recommendedName>
        <fullName evidence="2">Anhydro-N-acetylmuramic acid kinase</fullName>
        <ecNumber evidence="2">2.7.1.170</ecNumber>
    </recommendedName>
    <alternativeName>
        <fullName evidence="2">AnhMurNAc kinase</fullName>
    </alternativeName>
</protein>
<dbReference type="EMBL" id="AP014809">
    <property type="protein sequence ID" value="BAU91889.1"/>
    <property type="molecule type" value="Genomic_DNA"/>
</dbReference>
<dbReference type="HAMAP" id="MF_01270">
    <property type="entry name" value="AnhMurNAc_kinase"/>
    <property type="match status" value="1"/>
</dbReference>
<keyword evidence="2 4" id="KW-0418">Kinase</keyword>
<dbReference type="UniPathway" id="UPA00343"/>
<keyword evidence="2" id="KW-0547">Nucleotide-binding</keyword>
<comment type="pathway">
    <text evidence="2">Amino-sugar metabolism; 1,6-anhydro-N-acetylmuramate degradation.</text>
</comment>
<keyword evidence="2" id="KW-0067">ATP-binding</keyword>
<accession>A0A160PFB7</accession>
<gene>
    <name evidence="2 4" type="primary">anmK</name>
    <name evidence="4" type="ORF">MPPM_3284</name>
</gene>
<dbReference type="NCBIfam" id="NF007141">
    <property type="entry name" value="PRK09585.1-5"/>
    <property type="match status" value="1"/>
</dbReference>
<keyword evidence="1 2" id="KW-0119">Carbohydrate metabolism</keyword>
<evidence type="ECO:0000313" key="5">
    <source>
        <dbReference type="Proteomes" id="UP000218288"/>
    </source>
</evidence>
<organism evidence="4 5">
    <name type="scientific">Methylorubrum populi</name>
    <dbReference type="NCBI Taxonomy" id="223967"/>
    <lineage>
        <taxon>Bacteria</taxon>
        <taxon>Pseudomonadati</taxon>
        <taxon>Pseudomonadota</taxon>
        <taxon>Alphaproteobacteria</taxon>
        <taxon>Hyphomicrobiales</taxon>
        <taxon>Methylobacteriaceae</taxon>
        <taxon>Methylorubrum</taxon>
    </lineage>
</organism>
<dbReference type="EC" id="2.7.1.170" evidence="2"/>
<feature type="binding site" evidence="2">
    <location>
        <begin position="42"/>
        <end position="49"/>
    </location>
    <ligand>
        <name>ATP</name>
        <dbReference type="ChEBI" id="CHEBI:30616"/>
    </ligand>
</feature>
<comment type="similarity">
    <text evidence="2">Belongs to the anhydro-N-acetylmuramic acid kinase family.</text>
</comment>
<dbReference type="GO" id="GO:0009254">
    <property type="term" value="P:peptidoglycan turnover"/>
    <property type="evidence" value="ECO:0007669"/>
    <property type="project" value="UniProtKB-UniRule"/>
</dbReference>
<proteinExistence type="inferred from homology"/>
<comment type="catalytic activity">
    <reaction evidence="2">
        <text>1,6-anhydro-N-acetyl-beta-muramate + ATP + H2O = N-acetyl-D-muramate 6-phosphate + ADP + H(+)</text>
        <dbReference type="Rhea" id="RHEA:24952"/>
        <dbReference type="ChEBI" id="CHEBI:15377"/>
        <dbReference type="ChEBI" id="CHEBI:15378"/>
        <dbReference type="ChEBI" id="CHEBI:30616"/>
        <dbReference type="ChEBI" id="CHEBI:58690"/>
        <dbReference type="ChEBI" id="CHEBI:58722"/>
        <dbReference type="ChEBI" id="CHEBI:456216"/>
        <dbReference type="EC" id="2.7.1.170"/>
    </reaction>
</comment>
<feature type="region of interest" description="Disordered" evidence="3">
    <location>
        <begin position="1"/>
        <end position="27"/>
    </location>
</feature>
<dbReference type="GO" id="GO:0016773">
    <property type="term" value="F:phosphotransferase activity, alcohol group as acceptor"/>
    <property type="evidence" value="ECO:0007669"/>
    <property type="project" value="UniProtKB-UniRule"/>
</dbReference>
<dbReference type="Proteomes" id="UP000218288">
    <property type="component" value="Chromosome"/>
</dbReference>
<sequence>MLSREGKRSRALLAGQAAKGTSPDFGGGDGMAMRRAIGLMSGTSLDGIDVALIESDGASIRIVKPANGFIAPLGPTGYRGYGEDERTLLREATRDAEAVRHRDDRPGRLPQAEEFVTRAHAEAIEAFLAANGLSPAEIDVVGFHGQTVIHRPKLGLTVQIGDGAALARRLGIRVVSDMRANDVAQGGQGAPLVPVFHKALAEAAGFTGPLGILNIGGLANATLIDSRGTMLAFDTGPGNGPINDWMKERTGLDLDEDGATAARGTVDEELLENLLGHPLILRAPPKSLDRNWFSHRLAGYLTIEDGAATLTAFTAHAVARSLAFASERPTRWIVGGGGAKNRTLMAMLERLLEAEVLNADAIGWSSDFLEAQAFAYLALRALEGLPLTYPTTTGVSEPVTGGIVSEP</sequence>
<evidence type="ECO:0000256" key="1">
    <source>
        <dbReference type="ARBA" id="ARBA00023277"/>
    </source>
</evidence>
<dbReference type="GO" id="GO:0016301">
    <property type="term" value="F:kinase activity"/>
    <property type="evidence" value="ECO:0007669"/>
    <property type="project" value="UniProtKB-KW"/>
</dbReference>
<dbReference type="InterPro" id="IPR043129">
    <property type="entry name" value="ATPase_NBD"/>
</dbReference>
<reference evidence="4 5" key="1">
    <citation type="journal article" date="2016" name="Genome Announc.">
        <title>Complete Genome Sequence of Methylobacterium populi P-1M, Isolated from Pink-Pigmented Household Biofilm.</title>
        <authorList>
            <person name="Morohoshi T."/>
            <person name="Ikeda T."/>
        </authorList>
    </citation>
    <scope>NUCLEOTIDE SEQUENCE [LARGE SCALE GENOMIC DNA]</scope>
    <source>
        <strain evidence="4 5">P-1M</strain>
    </source>
</reference>
<dbReference type="Pfam" id="PF03702">
    <property type="entry name" value="AnmK"/>
    <property type="match status" value="1"/>
</dbReference>
<dbReference type="SUPFAM" id="SSF53067">
    <property type="entry name" value="Actin-like ATPase domain"/>
    <property type="match status" value="1"/>
</dbReference>
<dbReference type="PANTHER" id="PTHR30605">
    <property type="entry name" value="ANHYDRO-N-ACETYLMURAMIC ACID KINASE"/>
    <property type="match status" value="1"/>
</dbReference>
<dbReference type="Gene3D" id="3.30.420.40">
    <property type="match status" value="2"/>
</dbReference>
<dbReference type="GO" id="GO:0097175">
    <property type="term" value="P:1,6-anhydro-N-acetyl-beta-muramic acid catabolic process"/>
    <property type="evidence" value="ECO:0007669"/>
    <property type="project" value="UniProtKB-UniRule"/>
</dbReference>
<name>A0A160PFB7_9HYPH</name>
<dbReference type="GO" id="GO:0005524">
    <property type="term" value="F:ATP binding"/>
    <property type="evidence" value="ECO:0007669"/>
    <property type="project" value="UniProtKB-UniRule"/>
</dbReference>
<keyword evidence="2" id="KW-0808">Transferase</keyword>
<dbReference type="PANTHER" id="PTHR30605:SF0">
    <property type="entry name" value="ANHYDRO-N-ACETYLMURAMIC ACID KINASE"/>
    <property type="match status" value="1"/>
</dbReference>
<evidence type="ECO:0000256" key="2">
    <source>
        <dbReference type="HAMAP-Rule" id="MF_01270"/>
    </source>
</evidence>
<dbReference type="AlphaFoldDB" id="A0A160PFB7"/>
<evidence type="ECO:0000256" key="3">
    <source>
        <dbReference type="SAM" id="MobiDB-lite"/>
    </source>
</evidence>
<comment type="pathway">
    <text evidence="2">Cell wall biogenesis; peptidoglycan recycling.</text>
</comment>
<dbReference type="GO" id="GO:0006040">
    <property type="term" value="P:amino sugar metabolic process"/>
    <property type="evidence" value="ECO:0007669"/>
    <property type="project" value="InterPro"/>
</dbReference>
<dbReference type="UniPathway" id="UPA00544"/>
<evidence type="ECO:0000313" key="4">
    <source>
        <dbReference type="EMBL" id="BAU91889.1"/>
    </source>
</evidence>